<dbReference type="EMBL" id="HBIW01021955">
    <property type="protein sequence ID" value="CAE0703501.1"/>
    <property type="molecule type" value="Transcribed_RNA"/>
</dbReference>
<gene>
    <name evidence="1" type="ORF">PCAL00307_LOCUS18948</name>
</gene>
<organism evidence="1">
    <name type="scientific">Pelagomonas calceolata</name>
    <dbReference type="NCBI Taxonomy" id="35677"/>
    <lineage>
        <taxon>Eukaryota</taxon>
        <taxon>Sar</taxon>
        <taxon>Stramenopiles</taxon>
        <taxon>Ochrophyta</taxon>
        <taxon>Pelagophyceae</taxon>
        <taxon>Pelagomonadales</taxon>
        <taxon>Pelagomonadaceae</taxon>
        <taxon>Pelagomonas</taxon>
    </lineage>
</organism>
<protein>
    <submittedName>
        <fullName evidence="1">Uncharacterized protein</fullName>
    </submittedName>
</protein>
<proteinExistence type="predicted"/>
<evidence type="ECO:0000313" key="1">
    <source>
        <dbReference type="EMBL" id="CAE0703501.1"/>
    </source>
</evidence>
<sequence length="351" mass="38623">MSDDESSDDELALTGSDGGVQLILDWVHVLRKVMEGKWDKYLGEAVKKKGAKDSIIEDIMFLRSMSSREAFQGAFEDIISKRWTALGAGELVTHFERFYIEGWAGSWFIGFAPPGVCVTGQQALESGHAKKIKLLLGKSALKADPEPFLRSSMPIITKRAGEDLLKHPVSSLAFSSSGFFVSQAPLTDTVVVEAALLTDRGASFELDSKVPNVRHVYVTLDPASKMTSRRARLVQDFMDYGDLRSIKIKASAKPAEIKSKGNSILADLRCVRVEVTAVASIEESNPCFRKAGIVLDRVDGKYPSIVCRGCFDFAKGANMCRHCVLVAHDMGYLDIEKLLVPTTTPRLTRRT</sequence>
<dbReference type="AlphaFoldDB" id="A0A7S4A4S1"/>
<accession>A0A7S4A4S1</accession>
<reference evidence="1" key="1">
    <citation type="submission" date="2021-01" db="EMBL/GenBank/DDBJ databases">
        <authorList>
            <person name="Corre E."/>
            <person name="Pelletier E."/>
            <person name="Niang G."/>
            <person name="Scheremetjew M."/>
            <person name="Finn R."/>
            <person name="Kale V."/>
            <person name="Holt S."/>
            <person name="Cochrane G."/>
            <person name="Meng A."/>
            <person name="Brown T."/>
            <person name="Cohen L."/>
        </authorList>
    </citation>
    <scope>NUCLEOTIDE SEQUENCE</scope>
    <source>
        <strain evidence="1">CCMP1756</strain>
    </source>
</reference>
<name>A0A7S4A4S1_9STRA</name>